<dbReference type="PANTHER" id="PTHR43300:SF12">
    <property type="entry name" value="CHLORAMPHENICOL ACETYLTRANSFERASE"/>
    <property type="match status" value="1"/>
</dbReference>
<dbReference type="GO" id="GO:0016746">
    <property type="term" value="F:acyltransferase activity"/>
    <property type="evidence" value="ECO:0007669"/>
    <property type="project" value="UniProtKB-KW"/>
</dbReference>
<dbReference type="CDD" id="cd04647">
    <property type="entry name" value="LbH_MAT_like"/>
    <property type="match status" value="1"/>
</dbReference>
<dbReference type="InterPro" id="IPR011004">
    <property type="entry name" value="Trimer_LpxA-like_sf"/>
</dbReference>
<keyword evidence="2 3" id="KW-0012">Acyltransferase</keyword>
<keyword evidence="1 3" id="KW-0808">Transferase</keyword>
<gene>
    <name evidence="3" type="primary">vioB_1</name>
    <name evidence="3" type="ORF">SDC9_37202</name>
</gene>
<dbReference type="Gene3D" id="2.160.10.10">
    <property type="entry name" value="Hexapeptide repeat proteins"/>
    <property type="match status" value="1"/>
</dbReference>
<dbReference type="AlphaFoldDB" id="A0A644VIC5"/>
<dbReference type="PANTHER" id="PTHR43300">
    <property type="entry name" value="ACETYLTRANSFERASE"/>
    <property type="match status" value="1"/>
</dbReference>
<proteinExistence type="predicted"/>
<dbReference type="EMBL" id="VSSQ01000321">
    <property type="protein sequence ID" value="MPL91139.1"/>
    <property type="molecule type" value="Genomic_DNA"/>
</dbReference>
<evidence type="ECO:0000313" key="3">
    <source>
        <dbReference type="EMBL" id="MPL91139.1"/>
    </source>
</evidence>
<reference evidence="3" key="1">
    <citation type="submission" date="2019-08" db="EMBL/GenBank/DDBJ databases">
        <authorList>
            <person name="Kucharzyk K."/>
            <person name="Murdoch R.W."/>
            <person name="Higgins S."/>
            <person name="Loffler F."/>
        </authorList>
    </citation>
    <scope>NUCLEOTIDE SEQUENCE</scope>
</reference>
<comment type="caution">
    <text evidence="3">The sequence shown here is derived from an EMBL/GenBank/DDBJ whole genome shotgun (WGS) entry which is preliminary data.</text>
</comment>
<protein>
    <submittedName>
        <fullName evidence="3">dTDP-4-amino-4,6-dideoxy-D-glucose acyltransferase</fullName>
        <ecNumber evidence="3">2.3.1.209</ecNumber>
    </submittedName>
</protein>
<organism evidence="3">
    <name type="scientific">bioreactor metagenome</name>
    <dbReference type="NCBI Taxonomy" id="1076179"/>
    <lineage>
        <taxon>unclassified sequences</taxon>
        <taxon>metagenomes</taxon>
        <taxon>ecological metagenomes</taxon>
    </lineage>
</organism>
<dbReference type="SUPFAM" id="SSF51161">
    <property type="entry name" value="Trimeric LpxA-like enzymes"/>
    <property type="match status" value="1"/>
</dbReference>
<dbReference type="InterPro" id="IPR050179">
    <property type="entry name" value="Trans_hexapeptide_repeat"/>
</dbReference>
<dbReference type="EC" id="2.3.1.209" evidence="3"/>
<evidence type="ECO:0000256" key="1">
    <source>
        <dbReference type="ARBA" id="ARBA00022679"/>
    </source>
</evidence>
<evidence type="ECO:0000256" key="2">
    <source>
        <dbReference type="ARBA" id="ARBA00023315"/>
    </source>
</evidence>
<sequence length="183" mass="19941">MQTSFYSPSELAVIGFKKLGVDVKISKNASIYSPEKMVIGDHVRIDDFCILSGEIKLGSYIHISAYTAIYGGFGVEMEDFVTVSGRVMIYSQNDDYSGDYMTNPTVPAEFTNVTGGKVVLKKHAIIGAGAILLPNITIEEGGCLGAMSLLKSDIPAWEIFAGVPAKKILKRSRRIQDLEQLVK</sequence>
<accession>A0A644VIC5</accession>
<name>A0A644VIC5_9ZZZZ</name>